<keyword evidence="2" id="KW-1185">Reference proteome</keyword>
<dbReference type="AlphaFoldDB" id="A0AA88UEV0"/>
<dbReference type="EMBL" id="JAVXUO010001664">
    <property type="protein sequence ID" value="KAK2980188.1"/>
    <property type="molecule type" value="Genomic_DNA"/>
</dbReference>
<proteinExistence type="predicted"/>
<dbReference type="Proteomes" id="UP001187471">
    <property type="component" value="Unassembled WGS sequence"/>
</dbReference>
<accession>A0AA88UEV0</accession>
<evidence type="ECO:0000313" key="2">
    <source>
        <dbReference type="Proteomes" id="UP001187471"/>
    </source>
</evidence>
<name>A0AA88UEV0_9ASTE</name>
<protein>
    <submittedName>
        <fullName evidence="1">Uncharacterized protein</fullName>
    </submittedName>
</protein>
<reference evidence="1" key="1">
    <citation type="submission" date="2022-12" db="EMBL/GenBank/DDBJ databases">
        <title>Draft genome assemblies for two species of Escallonia (Escalloniales).</title>
        <authorList>
            <person name="Chanderbali A."/>
            <person name="Dervinis C."/>
            <person name="Anghel I."/>
            <person name="Soltis D."/>
            <person name="Soltis P."/>
            <person name="Zapata F."/>
        </authorList>
    </citation>
    <scope>NUCLEOTIDE SEQUENCE</scope>
    <source>
        <strain evidence="1">UCBG92.1500</strain>
        <tissue evidence="1">Leaf</tissue>
    </source>
</reference>
<organism evidence="1 2">
    <name type="scientific">Escallonia rubra</name>
    <dbReference type="NCBI Taxonomy" id="112253"/>
    <lineage>
        <taxon>Eukaryota</taxon>
        <taxon>Viridiplantae</taxon>
        <taxon>Streptophyta</taxon>
        <taxon>Embryophyta</taxon>
        <taxon>Tracheophyta</taxon>
        <taxon>Spermatophyta</taxon>
        <taxon>Magnoliopsida</taxon>
        <taxon>eudicotyledons</taxon>
        <taxon>Gunneridae</taxon>
        <taxon>Pentapetalae</taxon>
        <taxon>asterids</taxon>
        <taxon>campanulids</taxon>
        <taxon>Escalloniales</taxon>
        <taxon>Escalloniaceae</taxon>
        <taxon>Escallonia</taxon>
    </lineage>
</organism>
<gene>
    <name evidence="1" type="ORF">RJ640_007278</name>
</gene>
<sequence>MLNEFVMKYDKTVYNRRYAEEDEDFKTMNSKGVLSSDHPIEQKVGDCYTRRTSPERSLDYTMSRHYGRADIC</sequence>
<evidence type="ECO:0000313" key="1">
    <source>
        <dbReference type="EMBL" id="KAK2980188.1"/>
    </source>
</evidence>
<comment type="caution">
    <text evidence="1">The sequence shown here is derived from an EMBL/GenBank/DDBJ whole genome shotgun (WGS) entry which is preliminary data.</text>
</comment>